<dbReference type="EMBL" id="JAJODE010000014">
    <property type="protein sequence ID" value="MCD4838611.1"/>
    <property type="molecule type" value="Genomic_DNA"/>
</dbReference>
<dbReference type="RefSeq" id="WP_038535447.1">
    <property type="nucleotide sequence ID" value="NZ_JAAFZF010000001.1"/>
</dbReference>
<dbReference type="Proteomes" id="UP001162836">
    <property type="component" value="Unassembled WGS sequence"/>
</dbReference>
<comment type="caution">
    <text evidence="2">The sequence shown here is derived from an EMBL/GenBank/DDBJ whole genome shotgun (WGS) entry which is preliminary data.</text>
</comment>
<name>A0ABS8QH59_9BACI</name>
<gene>
    <name evidence="2" type="ORF">LRS37_06945</name>
</gene>
<evidence type="ECO:0000313" key="3">
    <source>
        <dbReference type="Proteomes" id="UP001162836"/>
    </source>
</evidence>
<keyword evidence="1" id="KW-0812">Transmembrane</keyword>
<organism evidence="2 3">
    <name type="scientific">Neobacillus sedimentimangrovi</name>
    <dbReference type="NCBI Taxonomy" id="2699460"/>
    <lineage>
        <taxon>Bacteria</taxon>
        <taxon>Bacillati</taxon>
        <taxon>Bacillota</taxon>
        <taxon>Bacilli</taxon>
        <taxon>Bacillales</taxon>
        <taxon>Bacillaceae</taxon>
        <taxon>Neobacillus</taxon>
    </lineage>
</organism>
<keyword evidence="1" id="KW-1133">Transmembrane helix</keyword>
<keyword evidence="3" id="KW-1185">Reference proteome</keyword>
<feature type="transmembrane region" description="Helical" evidence="1">
    <location>
        <begin position="37"/>
        <end position="61"/>
    </location>
</feature>
<accession>A0ABS8QH59</accession>
<keyword evidence="1" id="KW-0472">Membrane</keyword>
<evidence type="ECO:0000256" key="1">
    <source>
        <dbReference type="SAM" id="Phobius"/>
    </source>
</evidence>
<proteinExistence type="predicted"/>
<sequence>MNSNTKVLHAAKFVGGSLLLIGLIILSYSIYVSDSNILAGVGVGTIVGAVFIFLMGIFFVATEEMLEKSFKGVAVIVKKERLYRRSFR</sequence>
<evidence type="ECO:0000313" key="2">
    <source>
        <dbReference type="EMBL" id="MCD4838611.1"/>
    </source>
</evidence>
<feature type="transmembrane region" description="Helical" evidence="1">
    <location>
        <begin position="12"/>
        <end position="31"/>
    </location>
</feature>
<protein>
    <submittedName>
        <fullName evidence="2">Uncharacterized protein</fullName>
    </submittedName>
</protein>
<reference evidence="2 3" key="1">
    <citation type="journal article" date="2023" name="Antonie Van Leeuwenhoek">
        <title>Unveiling the genomic potential of a novel thermostable glycoside hydrolases producing Neobacillus sedimentimangrovi UE25.</title>
        <authorList>
            <person name="Ejaz U."/>
            <person name="Saleem F."/>
            <person name="Rashid R."/>
            <person name="Hasan K.A."/>
            <person name="Syed M.N."/>
            <person name="Sohail M."/>
        </authorList>
    </citation>
    <scope>NUCLEOTIDE SEQUENCE [LARGE SCALE GENOMIC DNA]</scope>
    <source>
        <strain evidence="2 3">UE25</strain>
    </source>
</reference>